<dbReference type="PANTHER" id="PTHR33334">
    <property type="entry name" value="PROTEIN LNK1"/>
    <property type="match status" value="1"/>
</dbReference>
<evidence type="ECO:0000256" key="1">
    <source>
        <dbReference type="SAM" id="MobiDB-lite"/>
    </source>
</evidence>
<feature type="region of interest" description="Disordered" evidence="1">
    <location>
        <begin position="300"/>
        <end position="331"/>
    </location>
</feature>
<reference evidence="2" key="1">
    <citation type="submission" date="2015-07" db="EMBL/GenBank/DDBJ databases">
        <title>Transcriptome Assembly of Anthurium amnicola.</title>
        <authorList>
            <person name="Suzuki J."/>
        </authorList>
    </citation>
    <scope>NUCLEOTIDE SEQUENCE</scope>
</reference>
<accession>A0A1D1YH38</accession>
<dbReference type="GO" id="GO:0007623">
    <property type="term" value="P:circadian rhythm"/>
    <property type="evidence" value="ECO:0007669"/>
    <property type="project" value="InterPro"/>
</dbReference>
<name>A0A1D1YH38_9ARAE</name>
<sequence>MLKTDRVPGLGRGSFPVLKMFEWNEDEEVRDTIWGVLNETEDHLVPYPSGSEHDTPCTLERPKKQMYEQTGTNPSIPDHTKSTAKNDFPGPGLENISNFHANGEFSASRFHMDTWPDLPSSNSAFGKGYVERNHLHSMSSKCVNDCPRSPNINKLTENMFTKFYDADAALQNRDPYLKGSCNLSALDIAQLDSEPDIFVNEHEDKESDSFLNCDWDNIADFDDLDIFFRSGESIFGHELIGKKDEILSPSMDADSTTVPSFPMHVEDNSAEIGMHTICHSQRKSDDCGIHAPLSCKVDRRKKLSKSRKKMEKCRANPPRNSSSSCPSNTSSIQQLENVKMPTPLKSPLDSFQSPALCSHREGRGTGEPGQPWYIGVFPGASHHFLPDFEYPIPPFPTVPMVSPAHPERKQNQAIAGSQIVYPAFSKHKSSVQSKPLPMTPQKKIEKLRRRQQMQALVAIQQQQKHLEQQSSSIEISVSQTISETNQSHGVDETAKWLSSSELNMPQEGDESHMISTLVDDSLGETFYQLQDAMGKLDVGVRLCIRDSLFRLARSAMERHNASDRSSTNKSSTDEYEALLNEETNSQDRSTRLPTEACTNPIDRTVANLLFHWPSEQVV</sequence>
<dbReference type="PANTHER" id="PTHR33334:SF5">
    <property type="entry name" value="PROTEIN LNK2"/>
    <property type="match status" value="1"/>
</dbReference>
<evidence type="ECO:0000313" key="2">
    <source>
        <dbReference type="EMBL" id="JAT53942.1"/>
    </source>
</evidence>
<protein>
    <submittedName>
        <fullName evidence="2">Protein VTS1</fullName>
    </submittedName>
</protein>
<proteinExistence type="predicted"/>
<feature type="compositionally biased region" description="Basic residues" evidence="1">
    <location>
        <begin position="300"/>
        <end position="311"/>
    </location>
</feature>
<dbReference type="AlphaFoldDB" id="A0A1D1YH38"/>
<gene>
    <name evidence="2" type="primary">vts-1_2</name>
    <name evidence="2" type="ORF">g.41922</name>
</gene>
<dbReference type="InterPro" id="IPR039928">
    <property type="entry name" value="LNK"/>
</dbReference>
<organism evidence="2">
    <name type="scientific">Anthurium amnicola</name>
    <dbReference type="NCBI Taxonomy" id="1678845"/>
    <lineage>
        <taxon>Eukaryota</taxon>
        <taxon>Viridiplantae</taxon>
        <taxon>Streptophyta</taxon>
        <taxon>Embryophyta</taxon>
        <taxon>Tracheophyta</taxon>
        <taxon>Spermatophyta</taxon>
        <taxon>Magnoliopsida</taxon>
        <taxon>Liliopsida</taxon>
        <taxon>Araceae</taxon>
        <taxon>Pothoideae</taxon>
        <taxon>Potheae</taxon>
        <taxon>Anthurium</taxon>
    </lineage>
</organism>
<feature type="compositionally biased region" description="Low complexity" evidence="1">
    <location>
        <begin position="316"/>
        <end position="331"/>
    </location>
</feature>
<dbReference type="EMBL" id="GDJX01013994">
    <property type="protein sequence ID" value="JAT53942.1"/>
    <property type="molecule type" value="Transcribed_RNA"/>
</dbReference>
<dbReference type="GO" id="GO:0006355">
    <property type="term" value="P:regulation of DNA-templated transcription"/>
    <property type="evidence" value="ECO:0007669"/>
    <property type="project" value="InterPro"/>
</dbReference>